<feature type="compositionally biased region" description="Basic and acidic residues" evidence="7">
    <location>
        <begin position="120"/>
        <end position="129"/>
    </location>
</feature>
<dbReference type="InterPro" id="IPR025856">
    <property type="entry name" value="HeH/LEM_domain"/>
</dbReference>
<evidence type="ECO:0000256" key="5">
    <source>
        <dbReference type="ARBA" id="ARBA00023136"/>
    </source>
</evidence>
<feature type="region of interest" description="Disordered" evidence="7">
    <location>
        <begin position="60"/>
        <end position="93"/>
    </location>
</feature>
<keyword evidence="3" id="KW-0812">Transmembrane</keyword>
<evidence type="ECO:0000256" key="6">
    <source>
        <dbReference type="ARBA" id="ARBA00023242"/>
    </source>
</evidence>
<keyword evidence="11" id="KW-1185">Reference proteome</keyword>
<evidence type="ECO:0008006" key="12">
    <source>
        <dbReference type="Google" id="ProtNLM"/>
    </source>
</evidence>
<feature type="compositionally biased region" description="Low complexity" evidence="7">
    <location>
        <begin position="79"/>
        <end position="90"/>
    </location>
</feature>
<organism evidence="10 11">
    <name type="scientific">Saccharomycodes ludwigii</name>
    <dbReference type="NCBI Taxonomy" id="36035"/>
    <lineage>
        <taxon>Eukaryota</taxon>
        <taxon>Fungi</taxon>
        <taxon>Dikarya</taxon>
        <taxon>Ascomycota</taxon>
        <taxon>Saccharomycotina</taxon>
        <taxon>Saccharomycetes</taxon>
        <taxon>Saccharomycodales</taxon>
        <taxon>Saccharomycodaceae</taxon>
        <taxon>Saccharomycodes</taxon>
    </lineage>
</organism>
<dbReference type="GO" id="GO:0034399">
    <property type="term" value="C:nuclear periphery"/>
    <property type="evidence" value="ECO:0007669"/>
    <property type="project" value="TreeGrafter"/>
</dbReference>
<protein>
    <recommendedName>
        <fullName evidence="12">Inner nuclear membrane protein SRC1</fullName>
    </recommendedName>
</protein>
<dbReference type="PANTHER" id="PTHR47808:SF2">
    <property type="entry name" value="LEM DOMAIN-CONTAINING PROTEIN 2"/>
    <property type="match status" value="1"/>
</dbReference>
<dbReference type="GO" id="GO:0005783">
    <property type="term" value="C:endoplasmic reticulum"/>
    <property type="evidence" value="ECO:0007669"/>
    <property type="project" value="TreeGrafter"/>
</dbReference>
<evidence type="ECO:0000256" key="2">
    <source>
        <dbReference type="ARBA" id="ARBA00022553"/>
    </source>
</evidence>
<dbReference type="EMBL" id="UFAJ01000141">
    <property type="protein sequence ID" value="SSD59436.1"/>
    <property type="molecule type" value="Genomic_DNA"/>
</dbReference>
<dbReference type="GO" id="GO:0003682">
    <property type="term" value="F:chromatin binding"/>
    <property type="evidence" value="ECO:0007669"/>
    <property type="project" value="InterPro"/>
</dbReference>
<evidence type="ECO:0000259" key="8">
    <source>
        <dbReference type="Pfam" id="PF09402"/>
    </source>
</evidence>
<feature type="compositionally biased region" description="Acidic residues" evidence="7">
    <location>
        <begin position="69"/>
        <end position="78"/>
    </location>
</feature>
<dbReference type="GO" id="GO:0005637">
    <property type="term" value="C:nuclear inner membrane"/>
    <property type="evidence" value="ECO:0007669"/>
    <property type="project" value="UniProtKB-SubCell"/>
</dbReference>
<accession>A0A376B418</accession>
<dbReference type="AlphaFoldDB" id="A0A376B418"/>
<gene>
    <name evidence="10" type="ORF">SCODWIG_01197</name>
</gene>
<evidence type="ECO:0000313" key="11">
    <source>
        <dbReference type="Proteomes" id="UP000262825"/>
    </source>
</evidence>
<sequence length="942" mass="108669">MNYTDPNFEPSKLTAASLRKILAENDIPFSLNAKKKELLSIFKKEINNINATDKNINLKNSQTVSDTGSDYEEDEDQNEQGQHQEGGNENLAPEIVIKVADINGSVTPKKRKLRKSARASQKEVREDANKNNNDSSSIIDFTRESSDIDGLEIVGESRKSSGVLASPKFSPSTIIPKKRTIEESQKDNNENGNGNVYLNNGNKDTNNNANNAHNRKFSDVTDLLVRKKKMLKSDITVADDSFSKNKRSFSSPITDKVSRKKTTSVSPHKSLIIDKFESTNSSSEDISLTQYTNTNITATNVLDTKKETNANKSGTHHSLKNRSYRVLSSTSNVTNMKQVEQCEQKEKEEIKTDISENNDNSVIYKPVREIDINKLKFNSQVSEGLISPREEKTISEGNGMAEEKPIISFGQTPTFKVNNNNRSEFNENAFTNDTPQKSLENCSEEKMSKSISNKEDDSVTEKQIQPKKKHKAKKNFIEILEDDLKEEMGEEVSEMEDTPELEENTEVSTATNLPSMYDKLLLSLIAVNRFLFKLLIKHLLFSMILLPTLYGLWYRENKIKVGYCNHEMETTRYGLNLPFLNTEKTTKWINSEYPKLSFFSNFFETIGQYVEEHSNPQCVPCPDNALCYPYMELRCKPDYIKKPMNWLSLYGLLPIGGECVRDPAREHIRDEMVTKALELLRVKNAQYECGESEDDELCGLTDLELYQIFYESKKPWVKDDEFNEIWEAVSENLKNEPEIKWRQCKDTIEKVDYEKEIISNKKEWDTSSIGAFRSTSKKYTGFRCRFEREIFKTYREHRNMICCIILLFVFIKWLKYRLSNYYKEQDLVNKLVIQVLVKLQKTKKNYESDYRQYRPTTADGDKENRISIMIVPYLSTVQLRDLLLKDVVNLRLKNKIWNKVVKKLEGNNTNVKSSLMEVHGEIMKVWEWIGSISYDDNDESNN</sequence>
<dbReference type="Gene3D" id="1.10.10.1180">
    <property type="entry name" value="MAN1, winged-helix domain"/>
    <property type="match status" value="1"/>
</dbReference>
<evidence type="ECO:0000256" key="4">
    <source>
        <dbReference type="ARBA" id="ARBA00022989"/>
    </source>
</evidence>
<dbReference type="InterPro" id="IPR041885">
    <property type="entry name" value="MAN1_winged_helix_dom"/>
</dbReference>
<feature type="compositionally biased region" description="Basic and acidic residues" evidence="7">
    <location>
        <begin position="443"/>
        <end position="460"/>
    </location>
</feature>
<comment type="subcellular location">
    <subcellularLocation>
        <location evidence="1">Nucleus inner membrane</location>
    </subcellularLocation>
</comment>
<feature type="compositionally biased region" description="Basic residues" evidence="7">
    <location>
        <begin position="108"/>
        <end position="117"/>
    </location>
</feature>
<dbReference type="VEuPathDB" id="FungiDB:SCODWIG_01197"/>
<dbReference type="Pfam" id="PF12949">
    <property type="entry name" value="HeH"/>
    <property type="match status" value="1"/>
</dbReference>
<feature type="compositionally biased region" description="Low complexity" evidence="7">
    <location>
        <begin position="131"/>
        <end position="140"/>
    </location>
</feature>
<dbReference type="Proteomes" id="UP000262825">
    <property type="component" value="Unassembled WGS sequence"/>
</dbReference>
<keyword evidence="2" id="KW-0597">Phosphoprotein</keyword>
<name>A0A376B418_9ASCO</name>
<keyword evidence="6" id="KW-0539">Nucleus</keyword>
<reference evidence="11" key="1">
    <citation type="submission" date="2018-06" db="EMBL/GenBank/DDBJ databases">
        <authorList>
            <person name="Guldener U."/>
        </authorList>
    </citation>
    <scope>NUCLEOTIDE SEQUENCE [LARGE SCALE GENOMIC DNA]</scope>
    <source>
        <strain evidence="11">UTAD17</strain>
    </source>
</reference>
<evidence type="ECO:0000256" key="1">
    <source>
        <dbReference type="ARBA" id="ARBA00004540"/>
    </source>
</evidence>
<feature type="region of interest" description="Disordered" evidence="7">
    <location>
        <begin position="107"/>
        <end position="141"/>
    </location>
</feature>
<dbReference type="InterPro" id="IPR018996">
    <property type="entry name" value="Man1/Src1-like_C"/>
</dbReference>
<feature type="region of interest" description="Disordered" evidence="7">
    <location>
        <begin position="426"/>
        <end position="467"/>
    </location>
</feature>
<feature type="compositionally biased region" description="Polar residues" evidence="7">
    <location>
        <begin position="429"/>
        <end position="441"/>
    </location>
</feature>
<feature type="domain" description="Man1/Src1-like C-terminal" evidence="8">
    <location>
        <begin position="543"/>
        <end position="931"/>
    </location>
</feature>
<evidence type="ECO:0000256" key="3">
    <source>
        <dbReference type="ARBA" id="ARBA00022692"/>
    </source>
</evidence>
<dbReference type="PANTHER" id="PTHR47808">
    <property type="entry name" value="INNER NUCLEAR MEMBRANE PROTEIN HEH2-RELATED"/>
    <property type="match status" value="1"/>
</dbReference>
<evidence type="ECO:0000313" key="10">
    <source>
        <dbReference type="EMBL" id="SSD59436.1"/>
    </source>
</evidence>
<proteinExistence type="predicted"/>
<keyword evidence="5" id="KW-0472">Membrane</keyword>
<feature type="domain" description="HeH/LEM" evidence="9">
    <location>
        <begin position="10"/>
        <end position="44"/>
    </location>
</feature>
<dbReference type="CDD" id="cd12935">
    <property type="entry name" value="LEM_like"/>
    <property type="match status" value="1"/>
</dbReference>
<dbReference type="GO" id="GO:0071763">
    <property type="term" value="P:nuclear membrane organization"/>
    <property type="evidence" value="ECO:0007669"/>
    <property type="project" value="TreeGrafter"/>
</dbReference>
<keyword evidence="4" id="KW-1133">Transmembrane helix</keyword>
<evidence type="ECO:0000259" key="9">
    <source>
        <dbReference type="Pfam" id="PF12949"/>
    </source>
</evidence>
<dbReference type="Pfam" id="PF09402">
    <property type="entry name" value="MSC"/>
    <property type="match status" value="1"/>
</dbReference>
<dbReference type="InterPro" id="IPR044780">
    <property type="entry name" value="Heh2/Src1"/>
</dbReference>
<evidence type="ECO:0000256" key="7">
    <source>
        <dbReference type="SAM" id="MobiDB-lite"/>
    </source>
</evidence>